<gene>
    <name evidence="2" type="ORF">L1049_014306</name>
</gene>
<dbReference type="PANTHER" id="PTHR35460">
    <property type="entry name" value="TRNA LIGASE 1"/>
    <property type="match status" value="1"/>
</dbReference>
<name>A0AAP0RLR4_LIQFO</name>
<reference evidence="2 3" key="1">
    <citation type="journal article" date="2024" name="Plant J.">
        <title>Genome sequences and population genomics reveal climatic adaptation and genomic divergence between two closely related sweetgum species.</title>
        <authorList>
            <person name="Xu W.Q."/>
            <person name="Ren C.Q."/>
            <person name="Zhang X.Y."/>
            <person name="Comes H.P."/>
            <person name="Liu X.H."/>
            <person name="Li Y.G."/>
            <person name="Kettle C.J."/>
            <person name="Jalonen R."/>
            <person name="Gaisberger H."/>
            <person name="Ma Y.Z."/>
            <person name="Qiu Y.X."/>
        </authorList>
    </citation>
    <scope>NUCLEOTIDE SEQUENCE [LARGE SCALE GENOMIC DNA]</scope>
    <source>
        <strain evidence="2">Hangzhou</strain>
    </source>
</reference>
<dbReference type="EMBL" id="JBBPBK010000008">
    <property type="protein sequence ID" value="KAK9280611.1"/>
    <property type="molecule type" value="Genomic_DNA"/>
</dbReference>
<evidence type="ECO:0000313" key="2">
    <source>
        <dbReference type="EMBL" id="KAK9280611.1"/>
    </source>
</evidence>
<comment type="caution">
    <text evidence="2">The sequence shown here is derived from an EMBL/GenBank/DDBJ whole genome shotgun (WGS) entry which is preliminary data.</text>
</comment>
<dbReference type="GO" id="GO:0006388">
    <property type="term" value="P:tRNA splicing, via endonucleolytic cleavage and ligation"/>
    <property type="evidence" value="ECO:0007669"/>
    <property type="project" value="InterPro"/>
</dbReference>
<feature type="region of interest" description="Disordered" evidence="1">
    <location>
        <begin position="56"/>
        <end position="85"/>
    </location>
</feature>
<dbReference type="AlphaFoldDB" id="A0AAP0RLR4"/>
<proteinExistence type="predicted"/>
<evidence type="ECO:0000313" key="3">
    <source>
        <dbReference type="Proteomes" id="UP001415857"/>
    </source>
</evidence>
<protein>
    <submittedName>
        <fullName evidence="2">Uncharacterized protein</fullName>
    </submittedName>
</protein>
<keyword evidence="3" id="KW-1185">Reference proteome</keyword>
<organism evidence="2 3">
    <name type="scientific">Liquidambar formosana</name>
    <name type="common">Formosan gum</name>
    <dbReference type="NCBI Taxonomy" id="63359"/>
    <lineage>
        <taxon>Eukaryota</taxon>
        <taxon>Viridiplantae</taxon>
        <taxon>Streptophyta</taxon>
        <taxon>Embryophyta</taxon>
        <taxon>Tracheophyta</taxon>
        <taxon>Spermatophyta</taxon>
        <taxon>Magnoliopsida</taxon>
        <taxon>eudicotyledons</taxon>
        <taxon>Gunneridae</taxon>
        <taxon>Pentapetalae</taxon>
        <taxon>Saxifragales</taxon>
        <taxon>Altingiaceae</taxon>
        <taxon>Liquidambar</taxon>
    </lineage>
</organism>
<dbReference type="Proteomes" id="UP001415857">
    <property type="component" value="Unassembled WGS sequence"/>
</dbReference>
<dbReference type="InterPro" id="IPR038837">
    <property type="entry name" value="tRNA_ligase_1"/>
</dbReference>
<sequence>MSASQRFLCVFIPTYSSSLSSSLFNSRSFLFLRHRLPLPLPSSPITLGRSLRFAGSVSDSTMPRDQKRHEKPKQASPSMHGASAEVAEAVTSRLGSLTIAENSGQTYASVAPIQSGSVLQPNQIPVQGQKAIGKPKSYGTESRAEASTVENSTVGLSKLFRSSLLADFTVDNSTYSLAQIRATFYPKFENEKSDQEIRTRMIEMVSKGLATLEVSLKHSGSLFMYAGHEGGAYAKNSYGNIYTAVGVFVLGRMFREAWGNEAGKKQAEFNDFLERNRMCISMELVTAVLGDHGQRPREDYVVVTAVTELGNGKPKFYFNS</sequence>
<evidence type="ECO:0000256" key="1">
    <source>
        <dbReference type="SAM" id="MobiDB-lite"/>
    </source>
</evidence>
<accession>A0AAP0RLR4</accession>
<dbReference type="GO" id="GO:0003972">
    <property type="term" value="F:RNA ligase (ATP) activity"/>
    <property type="evidence" value="ECO:0007669"/>
    <property type="project" value="InterPro"/>
</dbReference>
<dbReference type="PANTHER" id="PTHR35460:SF1">
    <property type="entry name" value="TRNA LIGASE 1"/>
    <property type="match status" value="1"/>
</dbReference>